<dbReference type="AlphaFoldDB" id="A0A1M4Y1T7"/>
<evidence type="ECO:0000256" key="6">
    <source>
        <dbReference type="SAM" id="MobiDB-lite"/>
    </source>
</evidence>
<dbReference type="Proteomes" id="UP000184170">
    <property type="component" value="Unassembled WGS sequence"/>
</dbReference>
<dbReference type="HAMAP" id="MF_00765">
    <property type="entry name" value="DarP"/>
    <property type="match status" value="1"/>
</dbReference>
<dbReference type="GO" id="GO:0043022">
    <property type="term" value="F:ribosome binding"/>
    <property type="evidence" value="ECO:0007669"/>
    <property type="project" value="UniProtKB-UniRule"/>
</dbReference>
<keyword evidence="8" id="KW-1185">Reference proteome</keyword>
<accession>A0A1M4Y1T7</accession>
<dbReference type="PANTHER" id="PTHR38101">
    <property type="entry name" value="UPF0307 PROTEIN YJGA"/>
    <property type="match status" value="1"/>
</dbReference>
<dbReference type="Pfam" id="PF04751">
    <property type="entry name" value="DarP"/>
    <property type="match status" value="1"/>
</dbReference>
<name>A0A1M4Y1T7_9GAMM</name>
<sequence length="179" mass="21627">MGNELETRMYEHDDYEDDLPKSKTRVKQEMHELQELGKQLTELSKAQLQEVPLEADMREAIDTLHRIKSNEARRRQMQYIGRLMRSADSEAIEEVLQRFKERDQQHLRFDKMAEDWRTRLLEEGNAAQSDFFDSYPQADHQQLRQLIRDSNKEIKNNKPPTNRRKLFRFLRDFFMQEAP</sequence>
<evidence type="ECO:0000256" key="2">
    <source>
        <dbReference type="ARBA" id="ARBA00022517"/>
    </source>
</evidence>
<proteinExistence type="inferred from homology"/>
<keyword evidence="1 5" id="KW-0963">Cytoplasm</keyword>
<dbReference type="CDD" id="cd16331">
    <property type="entry name" value="YjgA-like"/>
    <property type="match status" value="1"/>
</dbReference>
<dbReference type="GO" id="GO:1902626">
    <property type="term" value="P:assembly of large subunit precursor of preribosome"/>
    <property type="evidence" value="ECO:0007669"/>
    <property type="project" value="UniProtKB-UniRule"/>
</dbReference>
<dbReference type="GO" id="GO:0005829">
    <property type="term" value="C:cytosol"/>
    <property type="evidence" value="ECO:0007669"/>
    <property type="project" value="TreeGrafter"/>
</dbReference>
<dbReference type="SUPFAM" id="SSF158710">
    <property type="entry name" value="PSPTO4464-like"/>
    <property type="match status" value="1"/>
</dbReference>
<dbReference type="InterPro" id="IPR023153">
    <property type="entry name" value="DarP_sf"/>
</dbReference>
<organism evidence="7 8">
    <name type="scientific">Microbulbifer donghaiensis</name>
    <dbReference type="NCBI Taxonomy" id="494016"/>
    <lineage>
        <taxon>Bacteria</taxon>
        <taxon>Pseudomonadati</taxon>
        <taxon>Pseudomonadota</taxon>
        <taxon>Gammaproteobacteria</taxon>
        <taxon>Cellvibrionales</taxon>
        <taxon>Microbulbiferaceae</taxon>
        <taxon>Microbulbifer</taxon>
    </lineage>
</organism>
<gene>
    <name evidence="5" type="primary">darP</name>
    <name evidence="7" type="ORF">SAMN04487965_1128</name>
</gene>
<keyword evidence="3 5" id="KW-0699">rRNA-binding</keyword>
<reference evidence="8" key="1">
    <citation type="submission" date="2016-11" db="EMBL/GenBank/DDBJ databases">
        <authorList>
            <person name="Varghese N."/>
            <person name="Submissions S."/>
        </authorList>
    </citation>
    <scope>NUCLEOTIDE SEQUENCE [LARGE SCALE GENOMIC DNA]</scope>
    <source>
        <strain evidence="8">CGMCC 1.7063</strain>
    </source>
</reference>
<dbReference type="EMBL" id="FQVA01000001">
    <property type="protein sequence ID" value="SHE99721.1"/>
    <property type="molecule type" value="Genomic_DNA"/>
</dbReference>
<comment type="similarity">
    <text evidence="5">Belongs to the DarP family.</text>
</comment>
<dbReference type="NCBIfam" id="NF003593">
    <property type="entry name" value="PRK05255.1-1"/>
    <property type="match status" value="1"/>
</dbReference>
<evidence type="ECO:0000256" key="1">
    <source>
        <dbReference type="ARBA" id="ARBA00022490"/>
    </source>
</evidence>
<evidence type="ECO:0000256" key="5">
    <source>
        <dbReference type="HAMAP-Rule" id="MF_00765"/>
    </source>
</evidence>
<dbReference type="PANTHER" id="PTHR38101:SF1">
    <property type="entry name" value="UPF0307 PROTEIN YJGA"/>
    <property type="match status" value="1"/>
</dbReference>
<comment type="subcellular location">
    <subcellularLocation>
        <location evidence="5">Cytoplasm</location>
    </subcellularLocation>
    <text evidence="5">Associates with late stage pre-50S ribosomal subunits.</text>
</comment>
<dbReference type="PIRSF" id="PIRSF016183">
    <property type="entry name" value="UCP016183"/>
    <property type="match status" value="1"/>
</dbReference>
<dbReference type="Gene3D" id="1.10.60.30">
    <property type="entry name" value="PSPTO4464-like domains"/>
    <property type="match status" value="2"/>
</dbReference>
<evidence type="ECO:0000256" key="3">
    <source>
        <dbReference type="ARBA" id="ARBA00022730"/>
    </source>
</evidence>
<protein>
    <recommendedName>
        <fullName evidence="5">Dual-action ribosomal maturation protein DarP</fullName>
    </recommendedName>
    <alternativeName>
        <fullName evidence="5">Large ribosomal subunit assembly factor DarP</fullName>
    </alternativeName>
</protein>
<feature type="region of interest" description="Disordered" evidence="6">
    <location>
        <begin position="1"/>
        <end position="21"/>
    </location>
</feature>
<comment type="function">
    <text evidence="5">Member of a network of 50S ribosomal subunit biogenesis factors which assembles along the 30S-50S interface, preventing incorrect 23S rRNA structures from forming. Promotes peptidyl transferase center (PTC) maturation.</text>
</comment>
<evidence type="ECO:0000313" key="7">
    <source>
        <dbReference type="EMBL" id="SHE99721.1"/>
    </source>
</evidence>
<dbReference type="InterPro" id="IPR006839">
    <property type="entry name" value="DarP"/>
</dbReference>
<dbReference type="GO" id="GO:0019843">
    <property type="term" value="F:rRNA binding"/>
    <property type="evidence" value="ECO:0007669"/>
    <property type="project" value="UniProtKB-UniRule"/>
</dbReference>
<keyword evidence="2 5" id="KW-0690">Ribosome biogenesis</keyword>
<dbReference type="STRING" id="494016.SAMN04487965_1128"/>
<keyword evidence="4 5" id="KW-0694">RNA-binding</keyword>
<evidence type="ECO:0000256" key="4">
    <source>
        <dbReference type="ARBA" id="ARBA00022884"/>
    </source>
</evidence>
<evidence type="ECO:0000313" key="8">
    <source>
        <dbReference type="Proteomes" id="UP000184170"/>
    </source>
</evidence>